<gene>
    <name evidence="1" type="ORF">Cph01nite_27130</name>
</gene>
<keyword evidence="2" id="KW-1185">Reference proteome</keyword>
<dbReference type="EMBL" id="BONP01000017">
    <property type="protein sequence ID" value="GIG40951.1"/>
    <property type="molecule type" value="Genomic_DNA"/>
</dbReference>
<accession>A0ABQ4DNL8</accession>
<evidence type="ECO:0000313" key="1">
    <source>
        <dbReference type="EMBL" id="GIG40951.1"/>
    </source>
</evidence>
<reference evidence="1 2" key="1">
    <citation type="submission" date="2021-01" db="EMBL/GenBank/DDBJ databases">
        <title>Whole genome shotgun sequence of Cellulomonas phragmiteti NBRC 110785.</title>
        <authorList>
            <person name="Komaki H."/>
            <person name="Tamura T."/>
        </authorList>
    </citation>
    <scope>NUCLEOTIDE SEQUENCE [LARGE SCALE GENOMIC DNA]</scope>
    <source>
        <strain evidence="1 2">NBRC 110785</strain>
    </source>
</reference>
<dbReference type="Proteomes" id="UP000614741">
    <property type="component" value="Unassembled WGS sequence"/>
</dbReference>
<organism evidence="1 2">
    <name type="scientific">Cellulomonas phragmiteti</name>
    <dbReference type="NCBI Taxonomy" id="478780"/>
    <lineage>
        <taxon>Bacteria</taxon>
        <taxon>Bacillati</taxon>
        <taxon>Actinomycetota</taxon>
        <taxon>Actinomycetes</taxon>
        <taxon>Micrococcales</taxon>
        <taxon>Cellulomonadaceae</taxon>
        <taxon>Cellulomonas</taxon>
    </lineage>
</organism>
<dbReference type="RefSeq" id="WP_203675102.1">
    <property type="nucleotide sequence ID" value="NZ_BONP01000017.1"/>
</dbReference>
<comment type="caution">
    <text evidence="1">The sequence shown here is derived from an EMBL/GenBank/DDBJ whole genome shotgun (WGS) entry which is preliminary data.</text>
</comment>
<name>A0ABQ4DNL8_9CELL</name>
<protein>
    <recommendedName>
        <fullName evidence="3">Abi-like protein</fullName>
    </recommendedName>
</protein>
<evidence type="ECO:0008006" key="3">
    <source>
        <dbReference type="Google" id="ProtNLM"/>
    </source>
</evidence>
<evidence type="ECO:0000313" key="2">
    <source>
        <dbReference type="Proteomes" id="UP000614741"/>
    </source>
</evidence>
<sequence length="280" mass="30742">MTGPAQATPHVHGGLDRGISSPRFATFERAAGGDTNLARDLYVWNRNLAVAFLADIAILEVALRNALHDAASARWGTHWYGDPAVILDDRSARQLSTAWNQLPKSVQRRAQDPDVPGRLVAQCMFGFWTNLLDAGGYRGNEPRRFGTDYDTLWNAALKHAFPGGRLEARHERARILAGSTSAAAPEEEPTFTRGWVHGVCKSVNDLRNRVAHHEPLINGVPLNGQNRRMSPDEAHRRCLMLARMVDRDLAAWLVANSTVPAVLGCRPRPGATSAQVVPPE</sequence>
<proteinExistence type="predicted"/>